<comment type="caution">
    <text evidence="2">The sequence shown here is derived from an EMBL/GenBank/DDBJ whole genome shotgun (WGS) entry which is preliminary data.</text>
</comment>
<dbReference type="PANTHER" id="PTHR43792">
    <property type="entry name" value="GNAT FAMILY, PUTATIVE (AFU_ORTHOLOGUE AFUA_3G00765)-RELATED-RELATED"/>
    <property type="match status" value="1"/>
</dbReference>
<keyword evidence="3" id="KW-1185">Reference proteome</keyword>
<dbReference type="GO" id="GO:0016746">
    <property type="term" value="F:acyltransferase activity"/>
    <property type="evidence" value="ECO:0007669"/>
    <property type="project" value="UniProtKB-KW"/>
</dbReference>
<dbReference type="EC" id="2.3.-.-" evidence="2"/>
<dbReference type="InterPro" id="IPR000182">
    <property type="entry name" value="GNAT_dom"/>
</dbReference>
<evidence type="ECO:0000313" key="3">
    <source>
        <dbReference type="Proteomes" id="UP001596287"/>
    </source>
</evidence>
<keyword evidence="2" id="KW-0808">Transferase</keyword>
<protein>
    <submittedName>
        <fullName evidence="2">GNAT family N-acetyltransferase</fullName>
        <ecNumber evidence="2">2.3.-.-</ecNumber>
    </submittedName>
</protein>
<keyword evidence="2" id="KW-0012">Acyltransferase</keyword>
<name>A0ABW1PQE9_9FLAO</name>
<dbReference type="RefSeq" id="WP_379792188.1">
    <property type="nucleotide sequence ID" value="NZ_JBHSQB010000008.1"/>
</dbReference>
<organism evidence="2 3">
    <name type="scientific">Flavobacterium qiangtangense</name>
    <dbReference type="NCBI Taxonomy" id="1442595"/>
    <lineage>
        <taxon>Bacteria</taxon>
        <taxon>Pseudomonadati</taxon>
        <taxon>Bacteroidota</taxon>
        <taxon>Flavobacteriia</taxon>
        <taxon>Flavobacteriales</taxon>
        <taxon>Flavobacteriaceae</taxon>
        <taxon>Flavobacterium</taxon>
    </lineage>
</organism>
<evidence type="ECO:0000259" key="1">
    <source>
        <dbReference type="Pfam" id="PF13302"/>
    </source>
</evidence>
<dbReference type="Pfam" id="PF13302">
    <property type="entry name" value="Acetyltransf_3"/>
    <property type="match status" value="1"/>
</dbReference>
<gene>
    <name evidence="2" type="ORF">ACFPVY_11625</name>
</gene>
<accession>A0ABW1PQE9</accession>
<dbReference type="InterPro" id="IPR016181">
    <property type="entry name" value="Acyl_CoA_acyltransferase"/>
</dbReference>
<dbReference type="SUPFAM" id="SSF55729">
    <property type="entry name" value="Acyl-CoA N-acyltransferases (Nat)"/>
    <property type="match status" value="1"/>
</dbReference>
<dbReference type="Proteomes" id="UP001596287">
    <property type="component" value="Unassembled WGS sequence"/>
</dbReference>
<feature type="domain" description="N-acetyltransferase" evidence="1">
    <location>
        <begin position="10"/>
        <end position="154"/>
    </location>
</feature>
<evidence type="ECO:0000313" key="2">
    <source>
        <dbReference type="EMBL" id="MFC6097293.1"/>
    </source>
</evidence>
<reference evidence="3" key="1">
    <citation type="journal article" date="2019" name="Int. J. Syst. Evol. Microbiol.">
        <title>The Global Catalogue of Microorganisms (GCM) 10K type strain sequencing project: providing services to taxonomists for standard genome sequencing and annotation.</title>
        <authorList>
            <consortium name="The Broad Institute Genomics Platform"/>
            <consortium name="The Broad Institute Genome Sequencing Center for Infectious Disease"/>
            <person name="Wu L."/>
            <person name="Ma J."/>
        </authorList>
    </citation>
    <scope>NUCLEOTIDE SEQUENCE [LARGE SCALE GENOMIC DNA]</scope>
    <source>
        <strain evidence="3">CCUG 49679</strain>
    </source>
</reference>
<dbReference type="Gene3D" id="3.40.630.30">
    <property type="match status" value="1"/>
</dbReference>
<dbReference type="PANTHER" id="PTHR43792:SF13">
    <property type="entry name" value="ACETYLTRANSFERASE"/>
    <property type="match status" value="1"/>
</dbReference>
<dbReference type="EMBL" id="JBHSQB010000008">
    <property type="protein sequence ID" value="MFC6097293.1"/>
    <property type="molecule type" value="Genomic_DNA"/>
</dbReference>
<sequence>MNIEKIETERLLLIPFTKQLCHLVNDKNFVALQNNGLNAGEGYPDQETLDTIPKIVANIELSNGPTGFESWVIITKQEMKIIGDVGFKGIPNQAGEIDLGYGIIASERQKGYAFEAAKALCDWAISQENVNTITAKCLVENEGSYKTLEKLNFKRITEDESMFHYIFK</sequence>
<dbReference type="InterPro" id="IPR051531">
    <property type="entry name" value="N-acetyltransferase"/>
</dbReference>
<proteinExistence type="predicted"/>